<keyword evidence="11" id="KW-1185">Reference proteome</keyword>
<feature type="domain" description="GH16" evidence="9">
    <location>
        <begin position="95"/>
        <end position="349"/>
    </location>
</feature>
<evidence type="ECO:0000313" key="11">
    <source>
        <dbReference type="Proteomes" id="UP000807716"/>
    </source>
</evidence>
<feature type="signal peptide" evidence="7">
    <location>
        <begin position="1"/>
        <end position="23"/>
    </location>
</feature>
<dbReference type="InterPro" id="IPR001002">
    <property type="entry name" value="Chitin-bd_1"/>
</dbReference>
<organism evidence="10 11">
    <name type="scientific">Actinomortierella ambigua</name>
    <dbReference type="NCBI Taxonomy" id="1343610"/>
    <lineage>
        <taxon>Eukaryota</taxon>
        <taxon>Fungi</taxon>
        <taxon>Fungi incertae sedis</taxon>
        <taxon>Mucoromycota</taxon>
        <taxon>Mortierellomycotina</taxon>
        <taxon>Mortierellomycetes</taxon>
        <taxon>Mortierellales</taxon>
        <taxon>Mortierellaceae</taxon>
        <taxon>Actinomortierella</taxon>
    </lineage>
</organism>
<dbReference type="PROSITE" id="PS50941">
    <property type="entry name" value="CHIT_BIND_I_2"/>
    <property type="match status" value="1"/>
</dbReference>
<evidence type="ECO:0000256" key="5">
    <source>
        <dbReference type="PROSITE-ProRule" id="PRU00261"/>
    </source>
</evidence>
<keyword evidence="4" id="KW-0326">Glycosidase</keyword>
<dbReference type="GO" id="GO:0005975">
    <property type="term" value="P:carbohydrate metabolic process"/>
    <property type="evidence" value="ECO:0007669"/>
    <property type="project" value="InterPro"/>
</dbReference>
<comment type="caution">
    <text evidence="10">The sequence shown here is derived from an EMBL/GenBank/DDBJ whole genome shotgun (WGS) entry which is preliminary data.</text>
</comment>
<dbReference type="InterPro" id="IPR018371">
    <property type="entry name" value="Chitin-binding_1_CS"/>
</dbReference>
<feature type="compositionally biased region" description="Gly residues" evidence="6">
    <location>
        <begin position="370"/>
        <end position="386"/>
    </location>
</feature>
<evidence type="ECO:0000259" key="8">
    <source>
        <dbReference type="PROSITE" id="PS50941"/>
    </source>
</evidence>
<dbReference type="Gene3D" id="3.30.60.10">
    <property type="entry name" value="Endochitinase-like"/>
    <property type="match status" value="1"/>
</dbReference>
<dbReference type="PANTHER" id="PTHR10963:SF22">
    <property type="entry name" value="GLYCOSIDASE CRH2-RELATED"/>
    <property type="match status" value="1"/>
</dbReference>
<evidence type="ECO:0000313" key="10">
    <source>
        <dbReference type="EMBL" id="KAG0263045.1"/>
    </source>
</evidence>
<dbReference type="Proteomes" id="UP000807716">
    <property type="component" value="Unassembled WGS sequence"/>
</dbReference>
<dbReference type="PANTHER" id="PTHR10963">
    <property type="entry name" value="GLYCOSYL HYDROLASE-RELATED"/>
    <property type="match status" value="1"/>
</dbReference>
<evidence type="ECO:0000256" key="2">
    <source>
        <dbReference type="ARBA" id="ARBA00022729"/>
    </source>
</evidence>
<gene>
    <name evidence="10" type="ORF">DFQ27_001977</name>
</gene>
<evidence type="ECO:0000256" key="3">
    <source>
        <dbReference type="ARBA" id="ARBA00022801"/>
    </source>
</evidence>
<dbReference type="GO" id="GO:0004553">
    <property type="term" value="F:hydrolase activity, hydrolyzing O-glycosyl compounds"/>
    <property type="evidence" value="ECO:0007669"/>
    <property type="project" value="InterPro"/>
</dbReference>
<dbReference type="InterPro" id="IPR000757">
    <property type="entry name" value="Beta-glucanase-like"/>
</dbReference>
<keyword evidence="1 5" id="KW-0147">Chitin-binding</keyword>
<feature type="chain" id="PRO_5040291181" evidence="7">
    <location>
        <begin position="24"/>
        <end position="416"/>
    </location>
</feature>
<dbReference type="GO" id="GO:0008061">
    <property type="term" value="F:chitin binding"/>
    <property type="evidence" value="ECO:0007669"/>
    <property type="project" value="UniProtKB-UniRule"/>
</dbReference>
<dbReference type="Gene3D" id="2.60.120.200">
    <property type="match status" value="1"/>
</dbReference>
<proteinExistence type="predicted"/>
<dbReference type="InterPro" id="IPR013320">
    <property type="entry name" value="ConA-like_dom_sf"/>
</dbReference>
<dbReference type="SUPFAM" id="SSF57016">
    <property type="entry name" value="Plant lectins/antimicrobial peptides"/>
    <property type="match status" value="1"/>
</dbReference>
<evidence type="ECO:0000256" key="4">
    <source>
        <dbReference type="ARBA" id="ARBA00023295"/>
    </source>
</evidence>
<keyword evidence="5" id="KW-1015">Disulfide bond</keyword>
<evidence type="ECO:0000259" key="9">
    <source>
        <dbReference type="PROSITE" id="PS51762"/>
    </source>
</evidence>
<feature type="region of interest" description="Disordered" evidence="6">
    <location>
        <begin position="360"/>
        <end position="388"/>
    </location>
</feature>
<feature type="disulfide bond" evidence="5">
    <location>
        <begin position="69"/>
        <end position="83"/>
    </location>
</feature>
<accession>A0A9P6QAK7</accession>
<dbReference type="EMBL" id="JAAAJB010000170">
    <property type="protein sequence ID" value="KAG0263045.1"/>
    <property type="molecule type" value="Genomic_DNA"/>
</dbReference>
<name>A0A9P6QAK7_9FUNG</name>
<keyword evidence="2 7" id="KW-0732">Signal</keyword>
<dbReference type="PROSITE" id="PS00026">
    <property type="entry name" value="CHIT_BIND_I_1"/>
    <property type="match status" value="1"/>
</dbReference>
<dbReference type="InterPro" id="IPR036861">
    <property type="entry name" value="Endochitinase-like_sf"/>
</dbReference>
<dbReference type="OrthoDB" id="4781at2759"/>
<dbReference type="PROSITE" id="PS51762">
    <property type="entry name" value="GH16_2"/>
    <property type="match status" value="1"/>
</dbReference>
<dbReference type="InterPro" id="IPR050546">
    <property type="entry name" value="Glycosyl_Hydrlase_16"/>
</dbReference>
<protein>
    <submittedName>
        <fullName evidence="10">Uncharacterized protein</fullName>
    </submittedName>
</protein>
<keyword evidence="3" id="KW-0378">Hydrolase</keyword>
<sequence>MHNSAKIALLLLSAALATVSVDAQSSASSSRHINTGMTAAPAAFNLATAGKPGCANSPTGGNCPESAPCCSHAGYCGSDALFCGETCQPGGSFDPKDSCWPLPMSVNLHDEFKDPSRLVEARDYNGFPDSADWVVDYSLAKKPHAEITADQKLVLKLNRHEPHPDTGGGIGATVHSSRWLHYGTIEARLKTAATGPGTVSSFILISSISGDEIDYEIVGKDPLDVQTNYYYRVQPGRPVDYTRSDSLYQETDTSADYHDYKIEWTPTEMKWSIDGKFDKEHSRNVTKAEAGGSFPDTPMRVAFGLWDGGSFPNEGTSDWAGKNTSYAPNNEREYIMSVEWVKITPLNPEPAGEPWPGSKYLKRMEESDGGKGGSGGSGGPRVGRGKSGATALTSASSLATAVFTASLAAFASFVFA</sequence>
<dbReference type="Pfam" id="PF00722">
    <property type="entry name" value="Glyco_hydro_16"/>
    <property type="match status" value="1"/>
</dbReference>
<evidence type="ECO:0000256" key="7">
    <source>
        <dbReference type="SAM" id="SignalP"/>
    </source>
</evidence>
<evidence type="ECO:0000256" key="6">
    <source>
        <dbReference type="SAM" id="MobiDB-lite"/>
    </source>
</evidence>
<evidence type="ECO:0000256" key="1">
    <source>
        <dbReference type="ARBA" id="ARBA00022669"/>
    </source>
</evidence>
<dbReference type="AlphaFoldDB" id="A0A9P6QAK7"/>
<feature type="domain" description="Chitin-binding type-1" evidence="8">
    <location>
        <begin position="51"/>
        <end position="101"/>
    </location>
</feature>
<comment type="caution">
    <text evidence="5">Lacks conserved residue(s) required for the propagation of feature annotation.</text>
</comment>
<reference evidence="10" key="1">
    <citation type="journal article" date="2020" name="Fungal Divers.">
        <title>Resolving the Mortierellaceae phylogeny through synthesis of multi-gene phylogenetics and phylogenomics.</title>
        <authorList>
            <person name="Vandepol N."/>
            <person name="Liber J."/>
            <person name="Desiro A."/>
            <person name="Na H."/>
            <person name="Kennedy M."/>
            <person name="Barry K."/>
            <person name="Grigoriev I.V."/>
            <person name="Miller A.N."/>
            <person name="O'Donnell K."/>
            <person name="Stajich J.E."/>
            <person name="Bonito G."/>
        </authorList>
    </citation>
    <scope>NUCLEOTIDE SEQUENCE</scope>
    <source>
        <strain evidence="10">BC1065</strain>
    </source>
</reference>
<dbReference type="SUPFAM" id="SSF49899">
    <property type="entry name" value="Concanavalin A-like lectins/glucanases"/>
    <property type="match status" value="1"/>
</dbReference>